<dbReference type="Proteomes" id="UP000717835">
    <property type="component" value="Unassembled WGS sequence"/>
</dbReference>
<keyword evidence="2" id="KW-0808">Transferase</keyword>
<evidence type="ECO:0000313" key="3">
    <source>
        <dbReference type="EMBL" id="HJF92425.1"/>
    </source>
</evidence>
<dbReference type="EMBL" id="DYVX01000070">
    <property type="protein sequence ID" value="HJF92425.1"/>
    <property type="molecule type" value="Genomic_DNA"/>
</dbReference>
<evidence type="ECO:0000256" key="2">
    <source>
        <dbReference type="ARBA" id="ARBA00022679"/>
    </source>
</evidence>
<dbReference type="CDD" id="cd03789">
    <property type="entry name" value="GT9_LPS_heptosyltransferase"/>
    <property type="match status" value="1"/>
</dbReference>
<accession>A0A921LC51</accession>
<dbReference type="Gene3D" id="3.40.50.2000">
    <property type="entry name" value="Glycogen Phosphorylase B"/>
    <property type="match status" value="2"/>
</dbReference>
<dbReference type="GO" id="GO:0008713">
    <property type="term" value="F:ADP-heptose-lipopolysaccharide heptosyltransferase activity"/>
    <property type="evidence" value="ECO:0007669"/>
    <property type="project" value="TreeGrafter"/>
</dbReference>
<reference evidence="3" key="2">
    <citation type="submission" date="2021-09" db="EMBL/GenBank/DDBJ databases">
        <authorList>
            <person name="Gilroy R."/>
        </authorList>
    </citation>
    <scope>NUCLEOTIDE SEQUENCE</scope>
    <source>
        <strain evidence="3">CHK55-1828</strain>
    </source>
</reference>
<dbReference type="PANTHER" id="PTHR30160:SF22">
    <property type="entry name" value="LIPOPOLYSACCHARIDE CORE BIOSYNTHESIS PROTEIN"/>
    <property type="match status" value="1"/>
</dbReference>
<name>A0A921LC51_9BACT</name>
<dbReference type="InterPro" id="IPR051199">
    <property type="entry name" value="LPS_LOS_Heptosyltrfase"/>
</dbReference>
<dbReference type="RefSeq" id="WP_276828022.1">
    <property type="nucleotide sequence ID" value="NZ_CAWVFH010000007.1"/>
</dbReference>
<dbReference type="GO" id="GO:0005829">
    <property type="term" value="C:cytosol"/>
    <property type="evidence" value="ECO:0007669"/>
    <property type="project" value="TreeGrafter"/>
</dbReference>
<evidence type="ECO:0000256" key="1">
    <source>
        <dbReference type="ARBA" id="ARBA00022676"/>
    </source>
</evidence>
<proteinExistence type="predicted"/>
<comment type="caution">
    <text evidence="3">The sequence shown here is derived from an EMBL/GenBank/DDBJ whole genome shotgun (WGS) entry which is preliminary data.</text>
</comment>
<organism evidence="3 4">
    <name type="scientific">Mediterranea massiliensis</name>
    <dbReference type="NCBI Taxonomy" id="1841865"/>
    <lineage>
        <taxon>Bacteria</taxon>
        <taxon>Pseudomonadati</taxon>
        <taxon>Bacteroidota</taxon>
        <taxon>Bacteroidia</taxon>
        <taxon>Bacteroidales</taxon>
        <taxon>Bacteroidaceae</taxon>
        <taxon>Mediterranea</taxon>
    </lineage>
</organism>
<keyword evidence="1" id="KW-0328">Glycosyltransferase</keyword>
<dbReference type="PANTHER" id="PTHR30160">
    <property type="entry name" value="TETRAACYLDISACCHARIDE 4'-KINASE-RELATED"/>
    <property type="match status" value="1"/>
</dbReference>
<sequence length="350" mass="38609">MMKLLVIRFSAFGDVAMTVPVIDSLARQYPQTDITVLSRPFVQPLFGGMPANVRFRGVDLNNYKGLGGLIRLFRELHREGYDTVADLHDVLRGKVIRTLFHLSGARTAHIDKGRREKRALVRDGASAHQPLPTSFARYEAVFSQLGLPVHTTFRSIYGDGQGDPALFQDITGLPDGKPWIGIAPFAAHRGKILPASTTETLIAHLAERSDCRVFLFGGGKAETPQLEKWATTYPNVTSLAGKLKLNQELALMSHLQVMVSMDSANMHLASLTATPVVSVWGATHPYAGFMGWYQSIENAVQTDLPCRPCSVFGNKPCRRGDYACLTTLRAEDIIQKIDSIIHQPQKENNA</sequence>
<dbReference type="GO" id="GO:0009244">
    <property type="term" value="P:lipopolysaccharide core region biosynthetic process"/>
    <property type="evidence" value="ECO:0007669"/>
    <property type="project" value="TreeGrafter"/>
</dbReference>
<evidence type="ECO:0000313" key="4">
    <source>
        <dbReference type="Proteomes" id="UP000717835"/>
    </source>
</evidence>
<dbReference type="AlphaFoldDB" id="A0A921LC51"/>
<protein>
    <submittedName>
        <fullName evidence="3">Glycosyltransferase family 9 protein</fullName>
    </submittedName>
</protein>
<gene>
    <name evidence="3" type="ORF">K8W02_08595</name>
</gene>
<dbReference type="InterPro" id="IPR002201">
    <property type="entry name" value="Glyco_trans_9"/>
</dbReference>
<dbReference type="SUPFAM" id="SSF53756">
    <property type="entry name" value="UDP-Glycosyltransferase/glycogen phosphorylase"/>
    <property type="match status" value="1"/>
</dbReference>
<dbReference type="Pfam" id="PF01075">
    <property type="entry name" value="Glyco_transf_9"/>
    <property type="match status" value="1"/>
</dbReference>
<reference evidence="3" key="1">
    <citation type="journal article" date="2021" name="PeerJ">
        <title>Extensive microbial diversity within the chicken gut microbiome revealed by metagenomics and culture.</title>
        <authorList>
            <person name="Gilroy R."/>
            <person name="Ravi A."/>
            <person name="Getino M."/>
            <person name="Pursley I."/>
            <person name="Horton D.L."/>
            <person name="Alikhan N.F."/>
            <person name="Baker D."/>
            <person name="Gharbi K."/>
            <person name="Hall N."/>
            <person name="Watson M."/>
            <person name="Adriaenssens E.M."/>
            <person name="Foster-Nyarko E."/>
            <person name="Jarju S."/>
            <person name="Secka A."/>
            <person name="Antonio M."/>
            <person name="Oren A."/>
            <person name="Chaudhuri R.R."/>
            <person name="La Ragione R."/>
            <person name="Hildebrand F."/>
            <person name="Pallen M.J."/>
        </authorList>
    </citation>
    <scope>NUCLEOTIDE SEQUENCE</scope>
    <source>
        <strain evidence="3">CHK55-1828</strain>
    </source>
</reference>